<comment type="caution">
    <text evidence="1">The sequence shown here is derived from an EMBL/GenBank/DDBJ whole genome shotgun (WGS) entry which is preliminary data.</text>
</comment>
<organism evidence="1 2">
    <name type="scientific">Hibiscus sabdariffa</name>
    <name type="common">roselle</name>
    <dbReference type="NCBI Taxonomy" id="183260"/>
    <lineage>
        <taxon>Eukaryota</taxon>
        <taxon>Viridiplantae</taxon>
        <taxon>Streptophyta</taxon>
        <taxon>Embryophyta</taxon>
        <taxon>Tracheophyta</taxon>
        <taxon>Spermatophyta</taxon>
        <taxon>Magnoliopsida</taxon>
        <taxon>eudicotyledons</taxon>
        <taxon>Gunneridae</taxon>
        <taxon>Pentapetalae</taxon>
        <taxon>rosids</taxon>
        <taxon>malvids</taxon>
        <taxon>Malvales</taxon>
        <taxon>Malvaceae</taxon>
        <taxon>Malvoideae</taxon>
        <taxon>Hibiscus</taxon>
    </lineage>
</organism>
<name>A0ABR2S2F6_9ROSI</name>
<dbReference type="Proteomes" id="UP001396334">
    <property type="component" value="Unassembled WGS sequence"/>
</dbReference>
<gene>
    <name evidence="1" type="ORF">V6N11_053967</name>
</gene>
<evidence type="ECO:0000313" key="1">
    <source>
        <dbReference type="EMBL" id="KAK9019443.1"/>
    </source>
</evidence>
<protein>
    <submittedName>
        <fullName evidence="1">Uncharacterized protein</fullName>
    </submittedName>
</protein>
<evidence type="ECO:0000313" key="2">
    <source>
        <dbReference type="Proteomes" id="UP001396334"/>
    </source>
</evidence>
<dbReference type="EMBL" id="JBBPBN010000017">
    <property type="protein sequence ID" value="KAK9019443.1"/>
    <property type="molecule type" value="Genomic_DNA"/>
</dbReference>
<proteinExistence type="predicted"/>
<sequence>MFSKQYGLGSFRLVEHGGGNSVALLPVVIVHLKLLASALIHVEVHSQSYVFISSIFESFTLCYEIFSSMPRSSVYTDFYENILDNAGSVIGSKYNMIDASSNYT</sequence>
<accession>A0ABR2S2F6</accession>
<keyword evidence="2" id="KW-1185">Reference proteome</keyword>
<reference evidence="1 2" key="1">
    <citation type="journal article" date="2024" name="G3 (Bethesda)">
        <title>Genome assembly of Hibiscus sabdariffa L. provides insights into metabolisms of medicinal natural products.</title>
        <authorList>
            <person name="Kim T."/>
        </authorList>
    </citation>
    <scope>NUCLEOTIDE SEQUENCE [LARGE SCALE GENOMIC DNA]</scope>
    <source>
        <strain evidence="1">TK-2024</strain>
        <tissue evidence="1">Old leaves</tissue>
    </source>
</reference>